<evidence type="ECO:0000256" key="1">
    <source>
        <dbReference type="ARBA" id="ARBA00009861"/>
    </source>
</evidence>
<protein>
    <submittedName>
        <fullName evidence="4">Uncharacterized protein</fullName>
    </submittedName>
</protein>
<proteinExistence type="inferred from homology"/>
<dbReference type="FunFam" id="3.30.559.10:FF:000008">
    <property type="entry name" value="Tryptamine hydroxycinnamoyl transferase"/>
    <property type="match status" value="1"/>
</dbReference>
<dbReference type="PANTHER" id="PTHR31896">
    <property type="entry name" value="FAMILY REGULATORY PROTEIN, PUTATIVE (AFU_ORTHOLOGUE AFUA_3G14730)-RELATED"/>
    <property type="match status" value="1"/>
</dbReference>
<dbReference type="OMA" id="WGKPESV"/>
<comment type="caution">
    <text evidence="4">The sequence shown here is derived from an EMBL/GenBank/DDBJ whole genome shotgun (WGS) entry which is preliminary data.</text>
</comment>
<dbReference type="Gene3D" id="3.30.559.10">
    <property type="entry name" value="Chloramphenicol acetyltransferase-like domain"/>
    <property type="match status" value="2"/>
</dbReference>
<dbReference type="Proteomes" id="UP000824469">
    <property type="component" value="Unassembled WGS sequence"/>
</dbReference>
<dbReference type="EMBL" id="JAHRHJ020000002">
    <property type="protein sequence ID" value="KAH9324617.1"/>
    <property type="molecule type" value="Genomic_DNA"/>
</dbReference>
<organism evidence="4 5">
    <name type="scientific">Taxus chinensis</name>
    <name type="common">Chinese yew</name>
    <name type="synonym">Taxus wallichiana var. chinensis</name>
    <dbReference type="NCBI Taxonomy" id="29808"/>
    <lineage>
        <taxon>Eukaryota</taxon>
        <taxon>Viridiplantae</taxon>
        <taxon>Streptophyta</taxon>
        <taxon>Embryophyta</taxon>
        <taxon>Tracheophyta</taxon>
        <taxon>Spermatophyta</taxon>
        <taxon>Pinopsida</taxon>
        <taxon>Pinidae</taxon>
        <taxon>Conifers II</taxon>
        <taxon>Cupressales</taxon>
        <taxon>Taxaceae</taxon>
        <taxon>Taxus</taxon>
    </lineage>
</organism>
<reference evidence="4 5" key="1">
    <citation type="journal article" date="2021" name="Nat. Plants">
        <title>The Taxus genome provides insights into paclitaxel biosynthesis.</title>
        <authorList>
            <person name="Xiong X."/>
            <person name="Gou J."/>
            <person name="Liao Q."/>
            <person name="Li Y."/>
            <person name="Zhou Q."/>
            <person name="Bi G."/>
            <person name="Li C."/>
            <person name="Du R."/>
            <person name="Wang X."/>
            <person name="Sun T."/>
            <person name="Guo L."/>
            <person name="Liang H."/>
            <person name="Lu P."/>
            <person name="Wu Y."/>
            <person name="Zhang Z."/>
            <person name="Ro D.K."/>
            <person name="Shang Y."/>
            <person name="Huang S."/>
            <person name="Yan J."/>
        </authorList>
    </citation>
    <scope>NUCLEOTIDE SEQUENCE [LARGE SCALE GENOMIC DNA]</scope>
    <source>
        <strain evidence="4">Ta-2019</strain>
    </source>
</reference>
<dbReference type="AlphaFoldDB" id="A0AA38GM62"/>
<keyword evidence="5" id="KW-1185">Reference proteome</keyword>
<name>A0AA38GM62_TAXCH</name>
<evidence type="ECO:0000313" key="5">
    <source>
        <dbReference type="Proteomes" id="UP000824469"/>
    </source>
</evidence>
<evidence type="ECO:0000256" key="3">
    <source>
        <dbReference type="ARBA" id="ARBA00023315"/>
    </source>
</evidence>
<evidence type="ECO:0000313" key="4">
    <source>
        <dbReference type="EMBL" id="KAH9324617.1"/>
    </source>
</evidence>
<accession>A0AA38GM62</accession>
<keyword evidence="3" id="KW-0012">Acyltransferase</keyword>
<sequence>MEVKANGVASNGGINSMVIVHEKSSVLPARPSENKYCDLITFDLPYVTFHYNQKVILYPSPSKGFASMVEALKKSLSEALAYFYPLAGRLCLEDGILKVDCNDAGVDFIQASWSTMAVGDLAGPDSSPMMKDIVPFNDTLNLDGFFLPMVAVQATELKDGVALGIAFNHLILDGYSTWHFMSSWTELCRGSKTISIPPSHDRALVRDTKVRLNITPPTSRGSATSGTHTEKPQLRGKIFHFSKEMIDKIKRRANKGREAKPFSSFQSLGAHLWQAVIRARKLAPEEITVFTLFIDCRKRVEPPAPKGYFGNLIQGIYGATAVGYLLSNDLPFAANMLQQVIDSHGDKAINEQNEEWEKNPKLYGFSDAGMNCVTVGSSPRFEVYQNDFGWGKPVRVTNGCNNKFDGMVYLYPGKDEAGSVDVDIALLPQTMDLLECDAEFLMVN</sequence>
<comment type="similarity">
    <text evidence="1">Belongs to the plant acyltransferase family.</text>
</comment>
<dbReference type="InterPro" id="IPR051283">
    <property type="entry name" value="Sec_Metabolite_Acyltrans"/>
</dbReference>
<dbReference type="InterPro" id="IPR023213">
    <property type="entry name" value="CAT-like_dom_sf"/>
</dbReference>
<keyword evidence="2" id="KW-0808">Transferase</keyword>
<evidence type="ECO:0000256" key="2">
    <source>
        <dbReference type="ARBA" id="ARBA00022679"/>
    </source>
</evidence>
<dbReference type="PANTHER" id="PTHR31896:SF76">
    <property type="entry name" value="BAHD ACYLTRANSFERASE DCR"/>
    <property type="match status" value="1"/>
</dbReference>
<dbReference type="Pfam" id="PF02458">
    <property type="entry name" value="Transferase"/>
    <property type="match status" value="1"/>
</dbReference>
<gene>
    <name evidence="4" type="ORF">KI387_004795</name>
</gene>
<dbReference type="GO" id="GO:0016746">
    <property type="term" value="F:acyltransferase activity"/>
    <property type="evidence" value="ECO:0007669"/>
    <property type="project" value="UniProtKB-KW"/>
</dbReference>